<dbReference type="Ensembl" id="ENSKMAT00000026153.1">
    <property type="protein sequence ID" value="ENSKMAP00000025827.1"/>
    <property type="gene ID" value="ENSKMAG00000019140.1"/>
</dbReference>
<dbReference type="OMA" id="KIMETAM"/>
<keyword evidence="2" id="KW-1185">Reference proteome</keyword>
<reference evidence="1" key="2">
    <citation type="submission" date="2025-09" db="UniProtKB">
        <authorList>
            <consortium name="Ensembl"/>
        </authorList>
    </citation>
    <scope>IDENTIFICATION</scope>
</reference>
<dbReference type="Proteomes" id="UP000264800">
    <property type="component" value="Unplaced"/>
</dbReference>
<dbReference type="GeneTree" id="ENSGT00950000182912"/>
<dbReference type="AlphaFoldDB" id="A0A3Q3GR45"/>
<accession>A0A3Q3GR45</accession>
<sequence>MLLRVIVSENEIRRLSVEDIPSSVKELYQVLRTNLGLRGGFILQFEDPDFNNQLCNLTNIKDLPVDRATLKVLFTADDGSDSTLDTGSLPSTSSGDSVEWPDPFPIPQFSHDVELQLKEANCRYAKDGSLTVIPKSLKTDILDTLADRMSKISAYPERQHYENVAKALVEKHPCLREPGSEKGWYSWFHSLKFKLGNYRQKLSAAGCPEVVVNKRKAGGSKGKCVKKSKKGEVNYCPDPPEGQSSENMEEKRKIMEGEMLKRDPDHQLLEDLMVTTFSQRRKEIIGDQPHITELISRWPALFYEKQIRAEFRRIVTTDLLESFLDGLDGLIPRLLEVYKAATKSGKKQSLKDILDCLVKDDTNERRRAAALLGLPHYISGEDPSAVIRMCDAHVDTLDDALKGIQLGLLIACEGGERSAIPHEVFDVAVVVEETIVLHNIKDVAQSFAMLMGVIYCVNLKYPDDMKYSFEFLQRVVMKIRPDQASARVHGLRNKILRY</sequence>
<name>A0A3Q3GR45_KRYMA</name>
<proteinExistence type="predicted"/>
<protein>
    <submittedName>
        <fullName evidence="1">Uncharacterized LOC108250173</fullName>
    </submittedName>
</protein>
<dbReference type="PANTHER" id="PTHR31025">
    <property type="entry name" value="SI:CH211-196P9.1-RELATED"/>
    <property type="match status" value="1"/>
</dbReference>
<evidence type="ECO:0000313" key="2">
    <source>
        <dbReference type="Proteomes" id="UP000264800"/>
    </source>
</evidence>
<organism evidence="1 2">
    <name type="scientific">Kryptolebias marmoratus</name>
    <name type="common">Mangrove killifish</name>
    <name type="synonym">Rivulus marmoratus</name>
    <dbReference type="NCBI Taxonomy" id="37003"/>
    <lineage>
        <taxon>Eukaryota</taxon>
        <taxon>Metazoa</taxon>
        <taxon>Chordata</taxon>
        <taxon>Craniata</taxon>
        <taxon>Vertebrata</taxon>
        <taxon>Euteleostomi</taxon>
        <taxon>Actinopterygii</taxon>
        <taxon>Neopterygii</taxon>
        <taxon>Teleostei</taxon>
        <taxon>Neoteleostei</taxon>
        <taxon>Acanthomorphata</taxon>
        <taxon>Ovalentaria</taxon>
        <taxon>Atherinomorphae</taxon>
        <taxon>Cyprinodontiformes</taxon>
        <taxon>Rivulidae</taxon>
        <taxon>Kryptolebias</taxon>
    </lineage>
</organism>
<evidence type="ECO:0000313" key="1">
    <source>
        <dbReference type="Ensembl" id="ENSKMAP00000025827.1"/>
    </source>
</evidence>
<dbReference type="PANTHER" id="PTHR31025:SF25">
    <property type="entry name" value="ZINC FINGER (C2H2)-60"/>
    <property type="match status" value="1"/>
</dbReference>
<reference evidence="1" key="1">
    <citation type="submission" date="2025-08" db="UniProtKB">
        <authorList>
            <consortium name="Ensembl"/>
        </authorList>
    </citation>
    <scope>IDENTIFICATION</scope>
</reference>